<comment type="caution">
    <text evidence="2">The sequence shown here is derived from an EMBL/GenBank/DDBJ whole genome shotgun (WGS) entry which is preliminary data.</text>
</comment>
<feature type="compositionally biased region" description="Basic and acidic residues" evidence="1">
    <location>
        <begin position="49"/>
        <end position="62"/>
    </location>
</feature>
<dbReference type="EMBL" id="NMQU01000022">
    <property type="protein sequence ID" value="OXM53065.1"/>
    <property type="molecule type" value="Genomic_DNA"/>
</dbReference>
<accession>A0A229S2N5</accession>
<dbReference type="AlphaFoldDB" id="A0A229S2N5"/>
<name>A0A229S2N5_AMYAL</name>
<protein>
    <submittedName>
        <fullName evidence="2">Uncharacterized protein</fullName>
    </submittedName>
</protein>
<feature type="region of interest" description="Disordered" evidence="1">
    <location>
        <begin position="33"/>
        <end position="62"/>
    </location>
</feature>
<dbReference type="Proteomes" id="UP000215563">
    <property type="component" value="Unassembled WGS sequence"/>
</dbReference>
<organism evidence="2 3">
    <name type="scientific">Amycolatopsis alba DSM 44262</name>
    <dbReference type="NCBI Taxonomy" id="1125972"/>
    <lineage>
        <taxon>Bacteria</taxon>
        <taxon>Bacillati</taxon>
        <taxon>Actinomycetota</taxon>
        <taxon>Actinomycetes</taxon>
        <taxon>Pseudonocardiales</taxon>
        <taxon>Pseudonocardiaceae</taxon>
        <taxon>Amycolatopsis</taxon>
    </lineage>
</organism>
<sequence>MTGTTLINGRSGTLSVPDLPLIKTCNRMYPRNHHPCAGQAQANKSVKASLRDSESLKEAFTD</sequence>
<evidence type="ECO:0000313" key="2">
    <source>
        <dbReference type="EMBL" id="OXM53065.1"/>
    </source>
</evidence>
<keyword evidence="3" id="KW-1185">Reference proteome</keyword>
<evidence type="ECO:0000313" key="3">
    <source>
        <dbReference type="Proteomes" id="UP000215563"/>
    </source>
</evidence>
<reference evidence="2 3" key="1">
    <citation type="submission" date="2017-07" db="EMBL/GenBank/DDBJ databases">
        <title>Amycolatopsis alba DSM 44262 Genome sequencing and assembly.</title>
        <authorList>
            <person name="Kaur N."/>
            <person name="Mayilraj S."/>
        </authorList>
    </citation>
    <scope>NUCLEOTIDE SEQUENCE [LARGE SCALE GENOMIC DNA]</scope>
    <source>
        <strain evidence="2 3">DSM 44262</strain>
    </source>
</reference>
<proteinExistence type="predicted"/>
<gene>
    <name evidence="2" type="ORF">CFP75_08095</name>
</gene>
<evidence type="ECO:0000256" key="1">
    <source>
        <dbReference type="SAM" id="MobiDB-lite"/>
    </source>
</evidence>